<dbReference type="InterPro" id="IPR029052">
    <property type="entry name" value="Metallo-depent_PP-like"/>
</dbReference>
<accession>A0A1X7AFM1</accession>
<dbReference type="InterPro" id="IPR019824">
    <property type="entry name" value="Leghaemoglobin_Fe_BS"/>
</dbReference>
<gene>
    <name evidence="3" type="ORF">EHSB41UT_00839</name>
</gene>
<keyword evidence="4" id="KW-1185">Reference proteome</keyword>
<protein>
    <recommendedName>
        <fullName evidence="2">Calcineurin-like phosphoesterase domain-containing protein</fullName>
    </recommendedName>
</protein>
<evidence type="ECO:0000313" key="3">
    <source>
        <dbReference type="EMBL" id="SMA38148.1"/>
    </source>
</evidence>
<feature type="domain" description="Calcineurin-like phosphoesterase" evidence="2">
    <location>
        <begin position="227"/>
        <end position="423"/>
    </location>
</feature>
<dbReference type="GO" id="GO:0016787">
    <property type="term" value="F:hydrolase activity"/>
    <property type="evidence" value="ECO:0007669"/>
    <property type="project" value="InterPro"/>
</dbReference>
<dbReference type="EMBL" id="FWPT01000002">
    <property type="protein sequence ID" value="SMA38148.1"/>
    <property type="molecule type" value="Genomic_DNA"/>
</dbReference>
<sequence>MKASTVFCRTPLAASALCLSLTLFASTDIIANTPPPAQACEKGQVFYDSVPKQHNSYFRNMLDWLENTTLDKQQQADIDNFWQELVTREEKLRNFIDNADSVDSPELDEHAQSLFVLNHILPDISAGLKHKLNMPCTSILKSEYQKVMGTHHETLEQKLKDFSFHDLPISGFLDQEGNLYNPAKYSQLDPGWSTALAYYIGYKTGFIQKAPMNQPAYLDLSDRTDISILVVGDWGTGYWTDGTDPSPAQMVMNAMQQHQATIAIHLGDEYYAGTRYTMDGHPGEEAFNFTSLWDPGTEYSFALGSNHGMYDGENGLRYLTLESPKFAAQNKSTTFAIELSDWIIVGLDTARNDPSTLFQDGALDPVQGKFLKKMGEKGKKLLLLTHHTAISLDGKKQNDPLWSQVNKYLGRQPDYWIWGHIHQGIVYSPSSAAGKMVGRCWGHGAIPVGTAKELLQKDGSCIPEISYYSHTPYPNPDREQKLRIRNGYGLLNFSGDQVNEQLYDQYGNLQWEDALNFSDE</sequence>
<feature type="chain" id="PRO_5012688207" description="Calcineurin-like phosphoesterase domain-containing protein" evidence="1">
    <location>
        <begin position="26"/>
        <end position="520"/>
    </location>
</feature>
<dbReference type="SUPFAM" id="SSF56300">
    <property type="entry name" value="Metallo-dependent phosphatases"/>
    <property type="match status" value="1"/>
</dbReference>
<name>A0A1X7AFM1_9GAMM</name>
<keyword evidence="1" id="KW-0732">Signal</keyword>
<dbReference type="GO" id="GO:0020037">
    <property type="term" value="F:heme binding"/>
    <property type="evidence" value="ECO:0007669"/>
    <property type="project" value="InterPro"/>
</dbReference>
<dbReference type="AlphaFoldDB" id="A0A1X7AFM1"/>
<dbReference type="Pfam" id="PF00149">
    <property type="entry name" value="Metallophos"/>
    <property type="match status" value="1"/>
</dbReference>
<reference evidence="3 4" key="1">
    <citation type="submission" date="2017-03" db="EMBL/GenBank/DDBJ databases">
        <authorList>
            <person name="Afonso C.L."/>
            <person name="Miller P.J."/>
            <person name="Scott M.A."/>
            <person name="Spackman E."/>
            <person name="Goraichik I."/>
            <person name="Dimitrov K.M."/>
            <person name="Suarez D.L."/>
            <person name="Swayne D.E."/>
        </authorList>
    </citation>
    <scope>NUCLEOTIDE SEQUENCE [LARGE SCALE GENOMIC DNA]</scope>
    <source>
        <strain evidence="3">SB41UT1</strain>
    </source>
</reference>
<dbReference type="GO" id="GO:0019825">
    <property type="term" value="F:oxygen binding"/>
    <property type="evidence" value="ECO:0007669"/>
    <property type="project" value="InterPro"/>
</dbReference>
<dbReference type="Gene3D" id="3.60.21.10">
    <property type="match status" value="1"/>
</dbReference>
<dbReference type="OrthoDB" id="606379at2"/>
<evidence type="ECO:0000259" key="2">
    <source>
        <dbReference type="Pfam" id="PF00149"/>
    </source>
</evidence>
<dbReference type="PROSITE" id="PS00208">
    <property type="entry name" value="PLANT_GLOBIN"/>
    <property type="match status" value="1"/>
</dbReference>
<dbReference type="RefSeq" id="WP_087107224.1">
    <property type="nucleotide sequence ID" value="NZ_CBCSCN010000001.1"/>
</dbReference>
<dbReference type="Proteomes" id="UP000196573">
    <property type="component" value="Unassembled WGS sequence"/>
</dbReference>
<dbReference type="InterPro" id="IPR004843">
    <property type="entry name" value="Calcineurin-like_PHP"/>
</dbReference>
<evidence type="ECO:0000313" key="4">
    <source>
        <dbReference type="Proteomes" id="UP000196573"/>
    </source>
</evidence>
<feature type="signal peptide" evidence="1">
    <location>
        <begin position="1"/>
        <end position="25"/>
    </location>
</feature>
<proteinExistence type="predicted"/>
<evidence type="ECO:0000256" key="1">
    <source>
        <dbReference type="SAM" id="SignalP"/>
    </source>
</evidence>
<organism evidence="3 4">
    <name type="scientific">Parendozoicomonas haliclonae</name>
    <dbReference type="NCBI Taxonomy" id="1960125"/>
    <lineage>
        <taxon>Bacteria</taxon>
        <taxon>Pseudomonadati</taxon>
        <taxon>Pseudomonadota</taxon>
        <taxon>Gammaproteobacteria</taxon>
        <taxon>Oceanospirillales</taxon>
        <taxon>Endozoicomonadaceae</taxon>
        <taxon>Parendozoicomonas</taxon>
    </lineage>
</organism>